<organism evidence="3 4">
    <name type="scientific">Tagetes erecta</name>
    <name type="common">African marigold</name>
    <dbReference type="NCBI Taxonomy" id="13708"/>
    <lineage>
        <taxon>Eukaryota</taxon>
        <taxon>Viridiplantae</taxon>
        <taxon>Streptophyta</taxon>
        <taxon>Embryophyta</taxon>
        <taxon>Tracheophyta</taxon>
        <taxon>Spermatophyta</taxon>
        <taxon>Magnoliopsida</taxon>
        <taxon>eudicotyledons</taxon>
        <taxon>Gunneridae</taxon>
        <taxon>Pentapetalae</taxon>
        <taxon>asterids</taxon>
        <taxon>campanulids</taxon>
        <taxon>Asterales</taxon>
        <taxon>Asteraceae</taxon>
        <taxon>Asteroideae</taxon>
        <taxon>Heliantheae alliance</taxon>
        <taxon>Tageteae</taxon>
        <taxon>Tagetes</taxon>
    </lineage>
</organism>
<dbReference type="PANTHER" id="PTHR36406">
    <property type="entry name" value="MEDIATOR OF RNA POLYMERASE II TRANSCRIPTION SUBUNIT 30"/>
    <property type="match status" value="1"/>
</dbReference>
<dbReference type="InterPro" id="IPR034568">
    <property type="entry name" value="MED30"/>
</dbReference>
<sequence>MKTVTKSRYVRVVKETDLKSVGLRPRRVYNYNSVSFCKSMEETSSKTTQELAIEGQKYLEDTIESAFQILSSMNDELCNPNLWSNNSSTSVNVSSSSNGDATSSDATHQFETGGGALDEARLRYKSSVAALRSVLIAIPNSTKAEAYDNDPMSTDELDVEKLEERASELRKVIENKNKHLKLLIDQVRELISDISSWQSSVAV</sequence>
<dbReference type="GO" id="GO:0016592">
    <property type="term" value="C:mediator complex"/>
    <property type="evidence" value="ECO:0007669"/>
    <property type="project" value="InterPro"/>
</dbReference>
<dbReference type="EMBL" id="JAUHHV010000002">
    <property type="protein sequence ID" value="KAK1433928.1"/>
    <property type="molecule type" value="Genomic_DNA"/>
</dbReference>
<dbReference type="Proteomes" id="UP001229421">
    <property type="component" value="Unassembled WGS sequence"/>
</dbReference>
<gene>
    <name evidence="3" type="ORF">QVD17_10846</name>
</gene>
<comment type="caution">
    <text evidence="3">The sequence shown here is derived from an EMBL/GenBank/DDBJ whole genome shotgun (WGS) entry which is preliminary data.</text>
</comment>
<keyword evidence="4" id="KW-1185">Reference proteome</keyword>
<feature type="compositionally biased region" description="Low complexity" evidence="2">
    <location>
        <begin position="88"/>
        <end position="107"/>
    </location>
</feature>
<accession>A0AAD8L6K2</accession>
<feature type="region of interest" description="Disordered" evidence="2">
    <location>
        <begin position="88"/>
        <end position="112"/>
    </location>
</feature>
<evidence type="ECO:0000256" key="1">
    <source>
        <dbReference type="SAM" id="Coils"/>
    </source>
</evidence>
<feature type="coiled-coil region" evidence="1">
    <location>
        <begin position="152"/>
        <end position="179"/>
    </location>
</feature>
<evidence type="ECO:0000313" key="3">
    <source>
        <dbReference type="EMBL" id="KAK1433928.1"/>
    </source>
</evidence>
<dbReference type="PANTHER" id="PTHR36406:SF2">
    <property type="entry name" value="MEDIATOR OF RNA POLYMERASE II TRANSCRIPTION SUBUNIT 30"/>
    <property type="match status" value="1"/>
</dbReference>
<keyword evidence="1" id="KW-0175">Coiled coil</keyword>
<reference evidence="3" key="1">
    <citation type="journal article" date="2023" name="bioRxiv">
        <title>Improved chromosome-level genome assembly for marigold (Tagetes erecta).</title>
        <authorList>
            <person name="Jiang F."/>
            <person name="Yuan L."/>
            <person name="Wang S."/>
            <person name="Wang H."/>
            <person name="Xu D."/>
            <person name="Wang A."/>
            <person name="Fan W."/>
        </authorList>
    </citation>
    <scope>NUCLEOTIDE SEQUENCE</scope>
    <source>
        <strain evidence="3">WSJ</strain>
        <tissue evidence="3">Leaf</tissue>
    </source>
</reference>
<name>A0AAD8L6K2_TARER</name>
<evidence type="ECO:0000256" key="2">
    <source>
        <dbReference type="SAM" id="MobiDB-lite"/>
    </source>
</evidence>
<proteinExistence type="predicted"/>
<dbReference type="AlphaFoldDB" id="A0AAD8L6K2"/>
<protein>
    <recommendedName>
        <fullName evidence="5">Mediator of RNA polymerase II transcription subunit 30</fullName>
    </recommendedName>
</protein>
<evidence type="ECO:0000313" key="4">
    <source>
        <dbReference type="Proteomes" id="UP001229421"/>
    </source>
</evidence>
<evidence type="ECO:0008006" key="5">
    <source>
        <dbReference type="Google" id="ProtNLM"/>
    </source>
</evidence>